<evidence type="ECO:0000256" key="4">
    <source>
        <dbReference type="ARBA" id="ARBA00022692"/>
    </source>
</evidence>
<keyword evidence="5 7" id="KW-1133">Transmembrane helix</keyword>
<dbReference type="GO" id="GO:0005886">
    <property type="term" value="C:plasma membrane"/>
    <property type="evidence" value="ECO:0007669"/>
    <property type="project" value="TreeGrafter"/>
</dbReference>
<evidence type="ECO:0000313" key="9">
    <source>
        <dbReference type="Proteomes" id="UP000024635"/>
    </source>
</evidence>
<keyword evidence="7" id="KW-0769">Symport</keyword>
<sequence length="120" mass="13233">MLPTRQPPFTGSRSRMGQLKSRLRRNLLLILTILGVVIGVLGGGLLRYLQPSPDVVKYIGFPGELFMNMLKAMILPLIVASLISGLSQLDGRTSGKLGRRALVYYVLTTTHAVCWESSLY</sequence>
<dbReference type="STRING" id="53326.A0A016TRQ5"/>
<dbReference type="Pfam" id="PF00375">
    <property type="entry name" value="SDF"/>
    <property type="match status" value="1"/>
</dbReference>
<dbReference type="PANTHER" id="PTHR11958:SF63">
    <property type="entry name" value="AMINO ACID TRANSPORTER"/>
    <property type="match status" value="1"/>
</dbReference>
<dbReference type="InterPro" id="IPR050746">
    <property type="entry name" value="DAACS"/>
</dbReference>
<keyword evidence="6 7" id="KW-0472">Membrane</keyword>
<comment type="caution">
    <text evidence="7">Lacks conserved residue(s) required for the propagation of feature annotation.</text>
</comment>
<comment type="similarity">
    <text evidence="2 7">Belongs to the dicarboxylate/amino acid:cation symporter (DAACS) (TC 2.A.23) family.</text>
</comment>
<dbReference type="InterPro" id="IPR036458">
    <property type="entry name" value="Na:dicarbo_symporter_sf"/>
</dbReference>
<protein>
    <recommendedName>
        <fullName evidence="7">Amino acid transporter</fullName>
    </recommendedName>
</protein>
<dbReference type="AlphaFoldDB" id="A0A016TRQ5"/>
<organism evidence="8 9">
    <name type="scientific">Ancylostoma ceylanicum</name>
    <dbReference type="NCBI Taxonomy" id="53326"/>
    <lineage>
        <taxon>Eukaryota</taxon>
        <taxon>Metazoa</taxon>
        <taxon>Ecdysozoa</taxon>
        <taxon>Nematoda</taxon>
        <taxon>Chromadorea</taxon>
        <taxon>Rhabditida</taxon>
        <taxon>Rhabditina</taxon>
        <taxon>Rhabditomorpha</taxon>
        <taxon>Strongyloidea</taxon>
        <taxon>Ancylostomatidae</taxon>
        <taxon>Ancylostomatinae</taxon>
        <taxon>Ancylostoma</taxon>
    </lineage>
</organism>
<comment type="subcellular location">
    <subcellularLocation>
        <location evidence="1 7">Membrane</location>
        <topology evidence="1 7">Multi-pass membrane protein</topology>
    </subcellularLocation>
</comment>
<evidence type="ECO:0000256" key="3">
    <source>
        <dbReference type="ARBA" id="ARBA00022448"/>
    </source>
</evidence>
<keyword evidence="4 7" id="KW-0812">Transmembrane</keyword>
<gene>
    <name evidence="8" type="primary">Acey_s0082.g1577</name>
    <name evidence="8" type="ORF">Y032_0082g1577</name>
</gene>
<dbReference type="SUPFAM" id="SSF118215">
    <property type="entry name" value="Proton glutamate symport protein"/>
    <property type="match status" value="1"/>
</dbReference>
<keyword evidence="3 7" id="KW-0813">Transport</keyword>
<dbReference type="OrthoDB" id="5877963at2759"/>
<accession>A0A016TRQ5</accession>
<comment type="caution">
    <text evidence="8">The sequence shown here is derived from an EMBL/GenBank/DDBJ whole genome shotgun (WGS) entry which is preliminary data.</text>
</comment>
<dbReference type="EMBL" id="JARK01001418">
    <property type="protein sequence ID" value="EYC05431.1"/>
    <property type="molecule type" value="Genomic_DNA"/>
</dbReference>
<dbReference type="Gene3D" id="1.10.3860.10">
    <property type="entry name" value="Sodium:dicarboxylate symporter"/>
    <property type="match status" value="1"/>
</dbReference>
<dbReference type="GO" id="GO:0015501">
    <property type="term" value="F:glutamate:sodium symporter activity"/>
    <property type="evidence" value="ECO:0007669"/>
    <property type="project" value="TreeGrafter"/>
</dbReference>
<keyword evidence="9" id="KW-1185">Reference proteome</keyword>
<proteinExistence type="inferred from homology"/>
<evidence type="ECO:0000256" key="2">
    <source>
        <dbReference type="ARBA" id="ARBA00006148"/>
    </source>
</evidence>
<dbReference type="PRINTS" id="PR00173">
    <property type="entry name" value="EDTRNSPORT"/>
</dbReference>
<reference evidence="9" key="1">
    <citation type="journal article" date="2015" name="Nat. Genet.">
        <title>The genome and transcriptome of the zoonotic hookworm Ancylostoma ceylanicum identify infection-specific gene families.</title>
        <authorList>
            <person name="Schwarz E.M."/>
            <person name="Hu Y."/>
            <person name="Antoshechkin I."/>
            <person name="Miller M.M."/>
            <person name="Sternberg P.W."/>
            <person name="Aroian R.V."/>
        </authorList>
    </citation>
    <scope>NUCLEOTIDE SEQUENCE</scope>
    <source>
        <strain evidence="9">HY135</strain>
    </source>
</reference>
<dbReference type="InterPro" id="IPR001991">
    <property type="entry name" value="Na-dicarboxylate_symporter"/>
</dbReference>
<evidence type="ECO:0000256" key="7">
    <source>
        <dbReference type="RuleBase" id="RU361216"/>
    </source>
</evidence>
<feature type="transmembrane region" description="Helical" evidence="7">
    <location>
        <begin position="27"/>
        <end position="49"/>
    </location>
</feature>
<dbReference type="PANTHER" id="PTHR11958">
    <property type="entry name" value="SODIUM/DICARBOXYLATE SYMPORTER-RELATED"/>
    <property type="match status" value="1"/>
</dbReference>
<feature type="transmembrane region" description="Helical" evidence="7">
    <location>
        <begin position="69"/>
        <end position="89"/>
    </location>
</feature>
<dbReference type="GO" id="GO:0015175">
    <property type="term" value="F:neutral L-amino acid transmembrane transporter activity"/>
    <property type="evidence" value="ECO:0007669"/>
    <property type="project" value="TreeGrafter"/>
</dbReference>
<evidence type="ECO:0000256" key="6">
    <source>
        <dbReference type="ARBA" id="ARBA00023136"/>
    </source>
</evidence>
<evidence type="ECO:0000313" key="8">
    <source>
        <dbReference type="EMBL" id="EYC05431.1"/>
    </source>
</evidence>
<evidence type="ECO:0000256" key="5">
    <source>
        <dbReference type="ARBA" id="ARBA00022989"/>
    </source>
</evidence>
<evidence type="ECO:0000256" key="1">
    <source>
        <dbReference type="ARBA" id="ARBA00004141"/>
    </source>
</evidence>
<name>A0A016TRQ5_9BILA</name>
<dbReference type="Proteomes" id="UP000024635">
    <property type="component" value="Unassembled WGS sequence"/>
</dbReference>
<dbReference type="GO" id="GO:0005313">
    <property type="term" value="F:L-glutamate transmembrane transporter activity"/>
    <property type="evidence" value="ECO:0007669"/>
    <property type="project" value="TreeGrafter"/>
</dbReference>